<dbReference type="GO" id="GO:0030313">
    <property type="term" value="C:cell envelope"/>
    <property type="evidence" value="ECO:0007669"/>
    <property type="project" value="UniProtKB-SubCell"/>
</dbReference>
<keyword evidence="12" id="KW-1185">Reference proteome</keyword>
<reference evidence="11" key="1">
    <citation type="submission" date="2022-11" db="EMBL/GenBank/DDBJ databases">
        <title>Marilongibacter aestuarii gen. nov., sp. nov., isolated from tidal flat sediment.</title>
        <authorList>
            <person name="Jiayan W."/>
        </authorList>
    </citation>
    <scope>NUCLEOTIDE SEQUENCE</scope>
    <source>
        <strain evidence="11">Z1-6</strain>
    </source>
</reference>
<dbReference type="Gene3D" id="1.10.3820.10">
    <property type="entry name" value="Di-heme elbow motif domain"/>
    <property type="match status" value="1"/>
</dbReference>
<evidence type="ECO:0000256" key="5">
    <source>
        <dbReference type="ARBA" id="ARBA00022982"/>
    </source>
</evidence>
<keyword evidence="5" id="KW-0249">Electron transport</keyword>
<evidence type="ECO:0000256" key="8">
    <source>
        <dbReference type="SAM" id="Phobius"/>
    </source>
</evidence>
<protein>
    <submittedName>
        <fullName evidence="11">SUMF1/EgtB/PvdO family nonheme iron enzyme</fullName>
    </submittedName>
</protein>
<evidence type="ECO:0000256" key="3">
    <source>
        <dbReference type="ARBA" id="ARBA00022617"/>
    </source>
</evidence>
<keyword evidence="8" id="KW-0812">Transmembrane</keyword>
<keyword evidence="8" id="KW-0472">Membrane</keyword>
<keyword evidence="3" id="KW-0349">Heme</keyword>
<gene>
    <name evidence="11" type="ORF">OU798_15385</name>
</gene>
<dbReference type="SUPFAM" id="SSF56436">
    <property type="entry name" value="C-type lectin-like"/>
    <property type="match status" value="1"/>
</dbReference>
<keyword evidence="8" id="KW-1133">Transmembrane helix</keyword>
<evidence type="ECO:0000313" key="11">
    <source>
        <dbReference type="EMBL" id="MCY1721736.1"/>
    </source>
</evidence>
<evidence type="ECO:0000256" key="1">
    <source>
        <dbReference type="ARBA" id="ARBA00004196"/>
    </source>
</evidence>
<keyword evidence="4" id="KW-0479">Metal-binding</keyword>
<dbReference type="GO" id="GO:0046872">
    <property type="term" value="F:metal ion binding"/>
    <property type="evidence" value="ECO:0007669"/>
    <property type="project" value="UniProtKB-KW"/>
</dbReference>
<feature type="region of interest" description="Disordered" evidence="7">
    <location>
        <begin position="279"/>
        <end position="298"/>
    </location>
</feature>
<dbReference type="RefSeq" id="WP_343334064.1">
    <property type="nucleotide sequence ID" value="NZ_JAPOHD010000029.1"/>
</dbReference>
<dbReference type="InterPro" id="IPR038266">
    <property type="entry name" value="NapC/NirT_cytc_sf"/>
</dbReference>
<feature type="domain" description="Sulfatase-modifying factor enzyme-like" evidence="10">
    <location>
        <begin position="212"/>
        <end position="462"/>
    </location>
</feature>
<organism evidence="11 12">
    <name type="scientific">Draconibacterium aestuarii</name>
    <dbReference type="NCBI Taxonomy" id="2998507"/>
    <lineage>
        <taxon>Bacteria</taxon>
        <taxon>Pseudomonadati</taxon>
        <taxon>Bacteroidota</taxon>
        <taxon>Bacteroidia</taxon>
        <taxon>Marinilabiliales</taxon>
        <taxon>Prolixibacteraceae</taxon>
        <taxon>Draconibacterium</taxon>
    </lineage>
</organism>
<sequence length="501" mass="56907">MTEKTIKRKHYLLFIAGGLSVILFLLLFNKTIHYTSTNEFCNSCHVHPHAETSWKLSVHHNTPSGVSINCVDCHLPPEDQTARFLTRKAYHGFHDLYAYLTMDLEEIDWAAKRSTEVAQRFVYEDGCIKCHTNMFPSTLNEQGCQQHLKYIQDPDNNSCLKCHHNVGHDRGEVSLIMEEESIGPKEIFTELTKVSTFETFEEKLPGTSVSFKMVAVPGGQFKMGSPTDEPYRRSDEGPVRDVEVDDFWMAEIEVSWNEYLAFFTATSSQGRKEAVEVDEETDGVSGATPPWGAPDQGWGKGDRPAITMSHHAAQTYCRWLSQVTGRNYRLPTEAEWEYAARGGTTTPYFFEGSPKDFESDGFLKKLFGSNTEVINQYVVSQLNSPNKTQAPESVEANPLGLKNMLGNVAEFCFDYYDPKVYGKYPKGVVKNPRGPRNGEEHVVRGGSFRNTPKDLRVARRDFTKTEAWLVTDPQIPKSIWWYSDTKSVGFRVVCEYDEKNN</sequence>
<dbReference type="Proteomes" id="UP001145087">
    <property type="component" value="Unassembled WGS sequence"/>
</dbReference>
<dbReference type="Pfam" id="PF03781">
    <property type="entry name" value="FGE-sulfatase"/>
    <property type="match status" value="1"/>
</dbReference>
<dbReference type="PANTHER" id="PTHR23150">
    <property type="entry name" value="SULFATASE MODIFYING FACTOR 1, 2"/>
    <property type="match status" value="1"/>
</dbReference>
<comment type="caution">
    <text evidence="11">The sequence shown here is derived from an EMBL/GenBank/DDBJ whole genome shotgun (WGS) entry which is preliminary data.</text>
</comment>
<feature type="transmembrane region" description="Helical" evidence="8">
    <location>
        <begin position="12"/>
        <end position="28"/>
    </location>
</feature>
<dbReference type="SUPFAM" id="SSF48695">
    <property type="entry name" value="Multiheme cytochromes"/>
    <property type="match status" value="1"/>
</dbReference>
<accession>A0A9X3FAI3</accession>
<dbReference type="InterPro" id="IPR016187">
    <property type="entry name" value="CTDL_fold"/>
</dbReference>
<dbReference type="AlphaFoldDB" id="A0A9X3FAI3"/>
<evidence type="ECO:0000256" key="4">
    <source>
        <dbReference type="ARBA" id="ARBA00022723"/>
    </source>
</evidence>
<evidence type="ECO:0000256" key="7">
    <source>
        <dbReference type="SAM" id="MobiDB-lite"/>
    </source>
</evidence>
<dbReference type="InterPro" id="IPR036280">
    <property type="entry name" value="Multihaem_cyt_sf"/>
</dbReference>
<evidence type="ECO:0000313" key="12">
    <source>
        <dbReference type="Proteomes" id="UP001145087"/>
    </source>
</evidence>
<evidence type="ECO:0000259" key="9">
    <source>
        <dbReference type="Pfam" id="PF03264"/>
    </source>
</evidence>
<evidence type="ECO:0000256" key="2">
    <source>
        <dbReference type="ARBA" id="ARBA00022448"/>
    </source>
</evidence>
<dbReference type="Pfam" id="PF03264">
    <property type="entry name" value="Cytochrom_NNT"/>
    <property type="match status" value="1"/>
</dbReference>
<evidence type="ECO:0000256" key="6">
    <source>
        <dbReference type="ARBA" id="ARBA00023004"/>
    </source>
</evidence>
<dbReference type="InterPro" id="IPR051043">
    <property type="entry name" value="Sulfatase_Mod_Factor_Kinase"/>
</dbReference>
<name>A0A9X3FAI3_9BACT</name>
<keyword evidence="2" id="KW-0813">Transport</keyword>
<dbReference type="InterPro" id="IPR042095">
    <property type="entry name" value="SUMF_sf"/>
</dbReference>
<evidence type="ECO:0000259" key="10">
    <source>
        <dbReference type="Pfam" id="PF03781"/>
    </source>
</evidence>
<proteinExistence type="predicted"/>
<comment type="subcellular location">
    <subcellularLocation>
        <location evidence="1">Cell envelope</location>
    </subcellularLocation>
</comment>
<dbReference type="EMBL" id="JAPOHD010000029">
    <property type="protein sequence ID" value="MCY1721736.1"/>
    <property type="molecule type" value="Genomic_DNA"/>
</dbReference>
<dbReference type="InterPro" id="IPR005126">
    <property type="entry name" value="NapC/NirT_cyt_c_N"/>
</dbReference>
<dbReference type="InterPro" id="IPR005532">
    <property type="entry name" value="SUMF_dom"/>
</dbReference>
<dbReference type="PANTHER" id="PTHR23150:SF19">
    <property type="entry name" value="FORMYLGLYCINE-GENERATING ENZYME"/>
    <property type="match status" value="1"/>
</dbReference>
<keyword evidence="6" id="KW-0408">Iron</keyword>
<dbReference type="GO" id="GO:0120147">
    <property type="term" value="F:formylglycine-generating oxidase activity"/>
    <property type="evidence" value="ECO:0007669"/>
    <property type="project" value="TreeGrafter"/>
</dbReference>
<dbReference type="Gene3D" id="3.90.1580.10">
    <property type="entry name" value="paralog of FGE (formylglycine-generating enzyme)"/>
    <property type="match status" value="1"/>
</dbReference>
<feature type="domain" description="NapC/NirT cytochrome c N-terminal" evidence="9">
    <location>
        <begin position="9"/>
        <end position="170"/>
    </location>
</feature>